<dbReference type="FunFam" id="1.10.601.10:FF:000007">
    <property type="entry name" value="RNA polymerase sigma factor sigB"/>
    <property type="match status" value="1"/>
</dbReference>
<dbReference type="InterPro" id="IPR050239">
    <property type="entry name" value="Sigma-70_RNA_pol_init_factors"/>
</dbReference>
<reference evidence="9 10" key="1">
    <citation type="submission" date="2022-03" db="EMBL/GenBank/DDBJ databases">
        <authorList>
            <person name="Nunn A."/>
            <person name="Chopra R."/>
            <person name="Nunn A."/>
            <person name="Contreras Garrido A."/>
        </authorList>
    </citation>
    <scope>NUCLEOTIDE SEQUENCE [LARGE SCALE GENOMIC DNA]</scope>
</reference>
<dbReference type="Pfam" id="PF04545">
    <property type="entry name" value="Sigma70_r4"/>
    <property type="match status" value="1"/>
</dbReference>
<dbReference type="GO" id="GO:0006352">
    <property type="term" value="P:DNA-templated transcription initiation"/>
    <property type="evidence" value="ECO:0007669"/>
    <property type="project" value="UniProtKB-UniRule"/>
</dbReference>
<gene>
    <name evidence="9" type="ORF">TAV2_LOCUS3424</name>
</gene>
<dbReference type="InterPro" id="IPR013325">
    <property type="entry name" value="RNA_pol_sigma_r2"/>
</dbReference>
<evidence type="ECO:0000313" key="9">
    <source>
        <dbReference type="EMBL" id="CAH2038561.1"/>
    </source>
</evidence>
<dbReference type="PROSITE" id="PS00716">
    <property type="entry name" value="SIGMA70_2"/>
    <property type="match status" value="1"/>
</dbReference>
<evidence type="ECO:0000256" key="1">
    <source>
        <dbReference type="ARBA" id="ARBA00007788"/>
    </source>
</evidence>
<keyword evidence="6" id="KW-0150">Chloroplast</keyword>
<keyword evidence="3 6" id="KW-0731">Sigma factor</keyword>
<dbReference type="Proteomes" id="UP000836841">
    <property type="component" value="Chromosome 1"/>
</dbReference>
<dbReference type="InterPro" id="IPR007630">
    <property type="entry name" value="RNA_pol_sigma70_r4"/>
</dbReference>
<dbReference type="Pfam" id="PF04539">
    <property type="entry name" value="Sigma70_r3"/>
    <property type="match status" value="1"/>
</dbReference>
<protein>
    <recommendedName>
        <fullName evidence="6">RNA polymerase sigma factor</fullName>
    </recommendedName>
</protein>
<dbReference type="EMBL" id="OU466857">
    <property type="protein sequence ID" value="CAH2038561.1"/>
    <property type="molecule type" value="Genomic_DNA"/>
</dbReference>
<evidence type="ECO:0000256" key="3">
    <source>
        <dbReference type="ARBA" id="ARBA00023082"/>
    </source>
</evidence>
<evidence type="ECO:0000256" key="7">
    <source>
        <dbReference type="SAM" id="MobiDB-lite"/>
    </source>
</evidence>
<comment type="similarity">
    <text evidence="1 6">Belongs to the sigma-70 factor family.</text>
</comment>
<dbReference type="GO" id="GO:0071482">
    <property type="term" value="P:cellular response to light stimulus"/>
    <property type="evidence" value="ECO:0007669"/>
    <property type="project" value="UniProtKB-ARBA"/>
</dbReference>
<dbReference type="InterPro" id="IPR007624">
    <property type="entry name" value="RNA_pol_sigma70_r3"/>
</dbReference>
<evidence type="ECO:0000256" key="4">
    <source>
        <dbReference type="ARBA" id="ARBA00023125"/>
    </source>
</evidence>
<dbReference type="GO" id="GO:0003677">
    <property type="term" value="F:DNA binding"/>
    <property type="evidence" value="ECO:0007669"/>
    <property type="project" value="UniProtKB-KW"/>
</dbReference>
<comment type="function">
    <text evidence="6">Sigma factors are initiation factors that promote the attachment of plastid-encoded RNA polymerase (PEP) to specific initiation sites and are then released.</text>
</comment>
<dbReference type="PANTHER" id="PTHR30603:SF57">
    <property type="entry name" value="RNA POLYMERASE SIGMA FACTOR SIGB"/>
    <property type="match status" value="1"/>
</dbReference>
<dbReference type="InterPro" id="IPR007627">
    <property type="entry name" value="RNA_pol_sigma70_r2"/>
</dbReference>
<dbReference type="CDD" id="cd06171">
    <property type="entry name" value="Sigma70_r4"/>
    <property type="match status" value="1"/>
</dbReference>
<keyword evidence="5 6" id="KW-0804">Transcription</keyword>
<dbReference type="PRINTS" id="PR00046">
    <property type="entry name" value="SIGMA70FCT"/>
</dbReference>
<feature type="domain" description="RNA polymerase sigma-70" evidence="8">
    <location>
        <begin position="536"/>
        <end position="562"/>
    </location>
</feature>
<dbReference type="Gene3D" id="1.10.10.10">
    <property type="entry name" value="Winged helix-like DNA-binding domain superfamily/Winged helix DNA-binding domain"/>
    <property type="match status" value="2"/>
</dbReference>
<dbReference type="PANTHER" id="PTHR30603">
    <property type="entry name" value="RNA POLYMERASE SIGMA FACTOR RPO"/>
    <property type="match status" value="1"/>
</dbReference>
<evidence type="ECO:0000256" key="5">
    <source>
        <dbReference type="ARBA" id="ARBA00023163"/>
    </source>
</evidence>
<dbReference type="InterPro" id="IPR000943">
    <property type="entry name" value="RNA_pol_sigma70"/>
</dbReference>
<dbReference type="InterPro" id="IPR016262">
    <property type="entry name" value="RNA_pol_sigma_SigB/C/D/F"/>
</dbReference>
<evidence type="ECO:0000256" key="2">
    <source>
        <dbReference type="ARBA" id="ARBA00023015"/>
    </source>
</evidence>
<evidence type="ECO:0000256" key="6">
    <source>
        <dbReference type="PIRNR" id="PIRNR000767"/>
    </source>
</evidence>
<dbReference type="SUPFAM" id="SSF88659">
    <property type="entry name" value="Sigma3 and sigma4 domains of RNA polymerase sigma factors"/>
    <property type="match status" value="2"/>
</dbReference>
<evidence type="ECO:0000313" key="10">
    <source>
        <dbReference type="Proteomes" id="UP000836841"/>
    </source>
</evidence>
<sequence length="577" mass="64609">MSSCLLPQFKCQPDSFSIHFRTSYSVSKHNKGPVFFQPQCAVSTSPPLLTSMLDVTKLRLPSFDTDSDSRLSDRQWTYTGTIEPSTEAKYLEALASETLLTSDEAVVAAAAAEAVALARAAVKVAKDATLFKNSYNTKLLISSSADKRSKWDQFTEKERAGILGHLAVSDTGIVSDKSTAPAPAPAPAPECNNELSGDLKPEKQEVELLEEQLSVSSAVRSTRQTERKARRAKGLEKTASGLQSVKTSSSSRKKRAPTQEVDHNDPLRYLRMTTSSSKLLTAREEQELSEGIQDLLKLERLQAELTERSGHQPTFAQWASAAGVDQKSLRKRIHHGTLCKDRMIKSNIRLVISIAKNYQGAGMNLQDLVQEGCRGLVRGAEKFDATKGFKFSTYAHWWIKQAVRKSLSDQSRMIRLPFHMVEATYRVKEARKQLYSETGKQPENEEVAEATGLSMKRLMAVLLSPKPPRSLDQKIGINLNLKPSEVIADPEAETSEDILIKQFMRQDLDKVLDSLSTREKQVIRWRFGMEDGRMKTLQEIGETMGVSRERVRQIESSAFRKLKNKKRNNQLQQYLVA</sequence>
<keyword evidence="2 6" id="KW-0805">Transcription regulation</keyword>
<keyword evidence="4 6" id="KW-0238">DNA-binding</keyword>
<evidence type="ECO:0000259" key="8">
    <source>
        <dbReference type="PROSITE" id="PS00716"/>
    </source>
</evidence>
<proteinExistence type="inferred from homology"/>
<feature type="region of interest" description="Disordered" evidence="7">
    <location>
        <begin position="175"/>
        <end position="197"/>
    </location>
</feature>
<dbReference type="PIRSF" id="PIRSF000767">
    <property type="entry name" value="RNA_pol_sigma_SigB/C/D"/>
    <property type="match status" value="1"/>
</dbReference>
<dbReference type="InterPro" id="IPR036388">
    <property type="entry name" value="WH-like_DNA-bd_sf"/>
</dbReference>
<comment type="subcellular location">
    <subcellularLocation>
        <location evidence="6">Plastid</location>
        <location evidence="6">Chloroplast</location>
    </subcellularLocation>
</comment>
<dbReference type="Pfam" id="PF04542">
    <property type="entry name" value="Sigma70_r2"/>
    <property type="match status" value="1"/>
</dbReference>
<keyword evidence="6" id="KW-0934">Plastid</keyword>
<dbReference type="InterPro" id="IPR014284">
    <property type="entry name" value="RNA_pol_sigma-70_dom"/>
</dbReference>
<dbReference type="GO" id="GO:0009507">
    <property type="term" value="C:chloroplast"/>
    <property type="evidence" value="ECO:0007669"/>
    <property type="project" value="UniProtKB-SubCell"/>
</dbReference>
<dbReference type="SUPFAM" id="SSF88946">
    <property type="entry name" value="Sigma2 domain of RNA polymerase sigma factors"/>
    <property type="match status" value="1"/>
</dbReference>
<dbReference type="InterPro" id="IPR013324">
    <property type="entry name" value="RNA_pol_sigma_r3/r4-like"/>
</dbReference>
<feature type="region of interest" description="Disordered" evidence="7">
    <location>
        <begin position="215"/>
        <end position="264"/>
    </location>
</feature>
<keyword evidence="10" id="KW-1185">Reference proteome</keyword>
<name>A0AAU9RI77_THLAR</name>
<dbReference type="AlphaFoldDB" id="A0AAU9RI77"/>
<dbReference type="GO" id="GO:0016987">
    <property type="term" value="F:sigma factor activity"/>
    <property type="evidence" value="ECO:0007669"/>
    <property type="project" value="UniProtKB-UniRule"/>
</dbReference>
<organism evidence="9 10">
    <name type="scientific">Thlaspi arvense</name>
    <name type="common">Field penny-cress</name>
    <dbReference type="NCBI Taxonomy" id="13288"/>
    <lineage>
        <taxon>Eukaryota</taxon>
        <taxon>Viridiplantae</taxon>
        <taxon>Streptophyta</taxon>
        <taxon>Embryophyta</taxon>
        <taxon>Tracheophyta</taxon>
        <taxon>Spermatophyta</taxon>
        <taxon>Magnoliopsida</taxon>
        <taxon>eudicotyledons</taxon>
        <taxon>Gunneridae</taxon>
        <taxon>Pentapetalae</taxon>
        <taxon>rosids</taxon>
        <taxon>malvids</taxon>
        <taxon>Brassicales</taxon>
        <taxon>Brassicaceae</taxon>
        <taxon>Thlaspideae</taxon>
        <taxon>Thlaspi</taxon>
    </lineage>
</organism>
<dbReference type="Gene3D" id="1.10.601.10">
    <property type="entry name" value="RNA Polymerase Primary Sigma Factor"/>
    <property type="match status" value="1"/>
</dbReference>
<accession>A0AAU9RI77</accession>
<dbReference type="NCBIfam" id="TIGR02937">
    <property type="entry name" value="sigma70-ECF"/>
    <property type="match status" value="1"/>
</dbReference>